<feature type="domain" description="AMP-dependent synthetase/ligase" evidence="3">
    <location>
        <begin position="80"/>
        <end position="475"/>
    </location>
</feature>
<name>A2FYY9_TRIV3</name>
<dbReference type="AlphaFoldDB" id="A2FYY9"/>
<keyword evidence="2" id="KW-0067">ATP-binding</keyword>
<sequence length="652" mass="71834">MGASESRVLHQIYEDSGDPNESPVYVNKHVFEENGGTLISTFRCMPDAKTTADMIKTAAVKYGPKNFTGEREKLPDGKYGKYDYISYTEFYRRVVAFSRGLSKIGLNPGDKVGIYGPNCQYWEITQFAAHSNSMIVVPVYDSLGPNAAQYIINHAECKAVVCHPSKVQSLLSIAKDCPVLEHIIAMDNQAPSTENSRIMTYTADQIVTTGETETTELQMPKPETIAFIMYTSGSTGTPKGCVLTHNNLISGAVGFTNLGISITTSDTFLSFLPLAHIYELTVEYVMMAQGTAIGFSTGDIRRLTEDIQALKPTIIIGVPRVWNRMVDKMSQKVKALPAPKRMLVEWAIKMKSEAIKAQRPHSFILDRIIFQQFADALGGRVRFLVSGGAPILPEVYDFLRVAICPNIVQGYGLTEVAAGLTVQEIPAFTSCDCGAITPVSMVKLRKVEGFMYNPRGTPACGELLVKGPHVFQGYYKEPKLTDEAFADEKHEWFATGDIVQIAESGIISIIDRAKMLVKLSQGEYLAITNLNDAYGSAPGVANIYVYADSHHDSPAAVVVPTHELIQKWQAAGITNIADSDIAKKEVLQILADEHKKAGMRGFERISAVVLDTEEFSVENGMLTPTLKPQWQSLRKKYECALLEALDKVPKRE</sequence>
<protein>
    <submittedName>
        <fullName evidence="4">AMP-binding enzyme family protein</fullName>
    </submittedName>
</protein>
<evidence type="ECO:0000313" key="5">
    <source>
        <dbReference type="Proteomes" id="UP000001542"/>
    </source>
</evidence>
<reference evidence="4" key="1">
    <citation type="submission" date="2006-10" db="EMBL/GenBank/DDBJ databases">
        <authorList>
            <person name="Amadeo P."/>
            <person name="Zhao Q."/>
            <person name="Wortman J."/>
            <person name="Fraser-Liggett C."/>
            <person name="Carlton J."/>
        </authorList>
    </citation>
    <scope>NUCLEOTIDE SEQUENCE</scope>
    <source>
        <strain evidence="4">G3</strain>
    </source>
</reference>
<organism evidence="4 5">
    <name type="scientific">Trichomonas vaginalis (strain ATCC PRA-98 / G3)</name>
    <dbReference type="NCBI Taxonomy" id="412133"/>
    <lineage>
        <taxon>Eukaryota</taxon>
        <taxon>Metamonada</taxon>
        <taxon>Parabasalia</taxon>
        <taxon>Trichomonadida</taxon>
        <taxon>Trichomonadidae</taxon>
        <taxon>Trichomonas</taxon>
    </lineage>
</organism>
<dbReference type="Proteomes" id="UP000001542">
    <property type="component" value="Unassembled WGS sequence"/>
</dbReference>
<accession>A2FYY9</accession>
<gene>
    <name evidence="4" type="ORF">TVAG_405380</name>
</gene>
<dbReference type="PANTHER" id="PTHR43272:SF33">
    <property type="entry name" value="AMP-BINDING DOMAIN-CONTAINING PROTEIN-RELATED"/>
    <property type="match status" value="1"/>
</dbReference>
<dbReference type="VEuPathDB" id="TrichDB:TVAG_405380"/>
<dbReference type="InterPro" id="IPR000873">
    <property type="entry name" value="AMP-dep_synth/lig_dom"/>
</dbReference>
<evidence type="ECO:0000256" key="1">
    <source>
        <dbReference type="ARBA" id="ARBA00022741"/>
    </source>
</evidence>
<dbReference type="GO" id="GO:0004467">
    <property type="term" value="F:long-chain fatty acid-CoA ligase activity"/>
    <property type="evidence" value="ECO:0000318"/>
    <property type="project" value="GO_Central"/>
</dbReference>
<dbReference type="STRING" id="5722.A2FYY9"/>
<proteinExistence type="predicted"/>
<evidence type="ECO:0000259" key="3">
    <source>
        <dbReference type="Pfam" id="PF00501"/>
    </source>
</evidence>
<dbReference type="Pfam" id="PF00501">
    <property type="entry name" value="AMP-binding"/>
    <property type="match status" value="1"/>
</dbReference>
<dbReference type="EMBL" id="DS114158">
    <property type="protein sequence ID" value="EAX89871.1"/>
    <property type="molecule type" value="Genomic_DNA"/>
</dbReference>
<dbReference type="InterPro" id="IPR020845">
    <property type="entry name" value="AMP-binding_CS"/>
</dbReference>
<dbReference type="OrthoDB" id="1700726at2759"/>
<dbReference type="GO" id="GO:0005524">
    <property type="term" value="F:ATP binding"/>
    <property type="evidence" value="ECO:0007669"/>
    <property type="project" value="UniProtKB-KW"/>
</dbReference>
<reference evidence="4" key="2">
    <citation type="journal article" date="2007" name="Science">
        <title>Draft genome sequence of the sexually transmitted pathogen Trichomonas vaginalis.</title>
        <authorList>
            <person name="Carlton J.M."/>
            <person name="Hirt R.P."/>
            <person name="Silva J.C."/>
            <person name="Delcher A.L."/>
            <person name="Schatz M."/>
            <person name="Zhao Q."/>
            <person name="Wortman J.R."/>
            <person name="Bidwell S.L."/>
            <person name="Alsmark U.C.M."/>
            <person name="Besteiro S."/>
            <person name="Sicheritz-Ponten T."/>
            <person name="Noel C.J."/>
            <person name="Dacks J.B."/>
            <person name="Foster P.G."/>
            <person name="Simillion C."/>
            <person name="Van de Peer Y."/>
            <person name="Miranda-Saavedra D."/>
            <person name="Barton G.J."/>
            <person name="Westrop G.D."/>
            <person name="Mueller S."/>
            <person name="Dessi D."/>
            <person name="Fiori P.L."/>
            <person name="Ren Q."/>
            <person name="Paulsen I."/>
            <person name="Zhang H."/>
            <person name="Bastida-Corcuera F.D."/>
            <person name="Simoes-Barbosa A."/>
            <person name="Brown M.T."/>
            <person name="Hayes R.D."/>
            <person name="Mukherjee M."/>
            <person name="Okumura C.Y."/>
            <person name="Schneider R."/>
            <person name="Smith A.J."/>
            <person name="Vanacova S."/>
            <person name="Villalvazo M."/>
            <person name="Haas B.J."/>
            <person name="Pertea M."/>
            <person name="Feldblyum T.V."/>
            <person name="Utterback T.R."/>
            <person name="Shu C.L."/>
            <person name="Osoegawa K."/>
            <person name="de Jong P.J."/>
            <person name="Hrdy I."/>
            <person name="Horvathova L."/>
            <person name="Zubacova Z."/>
            <person name="Dolezal P."/>
            <person name="Malik S.B."/>
            <person name="Logsdon J.M. Jr."/>
            <person name="Henze K."/>
            <person name="Gupta A."/>
            <person name="Wang C.C."/>
            <person name="Dunne R.L."/>
            <person name="Upcroft J.A."/>
            <person name="Upcroft P."/>
            <person name="White O."/>
            <person name="Salzberg S.L."/>
            <person name="Tang P."/>
            <person name="Chiu C.-H."/>
            <person name="Lee Y.-S."/>
            <person name="Embley T.M."/>
            <person name="Coombs G.H."/>
            <person name="Mottram J.C."/>
            <person name="Tachezy J."/>
            <person name="Fraser-Liggett C.M."/>
            <person name="Johnson P.J."/>
        </authorList>
    </citation>
    <scope>NUCLEOTIDE SEQUENCE [LARGE SCALE GENOMIC DNA]</scope>
    <source>
        <strain evidence="4">G3</strain>
    </source>
</reference>
<dbReference type="RefSeq" id="XP_001302801.1">
    <property type="nucleotide sequence ID" value="XM_001302800.1"/>
</dbReference>
<dbReference type="OMA" id="WYHSIGL"/>
<dbReference type="InterPro" id="IPR042099">
    <property type="entry name" value="ANL_N_sf"/>
</dbReference>
<dbReference type="eggNOG" id="KOG1256">
    <property type="taxonomic scope" value="Eukaryota"/>
</dbReference>
<dbReference type="KEGG" id="tva:4747547"/>
<keyword evidence="5" id="KW-1185">Reference proteome</keyword>
<dbReference type="Gene3D" id="3.40.50.12780">
    <property type="entry name" value="N-terminal domain of ligase-like"/>
    <property type="match status" value="1"/>
</dbReference>
<evidence type="ECO:0000313" key="4">
    <source>
        <dbReference type="EMBL" id="EAX89871.1"/>
    </source>
</evidence>
<evidence type="ECO:0000256" key="2">
    <source>
        <dbReference type="ARBA" id="ARBA00022840"/>
    </source>
</evidence>
<dbReference type="PROSITE" id="PS00455">
    <property type="entry name" value="AMP_BINDING"/>
    <property type="match status" value="1"/>
</dbReference>
<dbReference type="SUPFAM" id="SSF56801">
    <property type="entry name" value="Acetyl-CoA synthetase-like"/>
    <property type="match status" value="1"/>
</dbReference>
<dbReference type="InParanoid" id="A2FYY9"/>
<dbReference type="SMR" id="A2FYY9"/>
<dbReference type="PANTHER" id="PTHR43272">
    <property type="entry name" value="LONG-CHAIN-FATTY-ACID--COA LIGASE"/>
    <property type="match status" value="1"/>
</dbReference>
<dbReference type="VEuPathDB" id="TrichDB:TVAGG3_0474570"/>
<dbReference type="GO" id="GO:0005783">
    <property type="term" value="C:endoplasmic reticulum"/>
    <property type="evidence" value="ECO:0000318"/>
    <property type="project" value="GO_Central"/>
</dbReference>
<dbReference type="GO" id="GO:0016020">
    <property type="term" value="C:membrane"/>
    <property type="evidence" value="ECO:0000318"/>
    <property type="project" value="GO_Central"/>
</dbReference>
<dbReference type="FunCoup" id="A2FYY9">
    <property type="interactions" value="249"/>
</dbReference>
<keyword evidence="1" id="KW-0547">Nucleotide-binding</keyword>